<proteinExistence type="predicted"/>
<sequence length="490" mass="56874">MSLDEKNELTPKSELNNGVTTNNESTDVDNDVDNSVDNDESNGESNNGNLQMGGMASVLRDISSGNNLRRLSPRVSEEIKILAPNQMVSELEAENRRVTHINTSLQIHTDELYVKNEGLIIELATLKDINNQLILDNEKKDTKLSLLRTDLKDRISEIEYKRNHIESLENDNESLSTKYQDIKRSYETGENGIDMRMIESKCEVYYNLFIRLYDKLTITKKRLDLYQTYLKRINSVIQLSVITLSIGSSFIQALDSTNYEFFLSADTTINSTEYTNYETEMDQSTYSSIVDIVTLSVSTYSALVIAAERHFSFQQRETNVEKLKESYAEPINRIRTNLELIKPWRYKSYYMKTKEETFINDDETTVTRSVLCIDDNKKNKWSSMVEKLDSEYVHIVDVKKELDTTLDKIISVKTIKSYQNDAPRKRRDNDLENINSMENHINSSNFINSWWSSFCKCKRREINHSYDEEDANNIEDIDKINNLNKLHARV</sequence>
<accession>A0A6C0CE31</accession>
<organism evidence="3">
    <name type="scientific">viral metagenome</name>
    <dbReference type="NCBI Taxonomy" id="1070528"/>
    <lineage>
        <taxon>unclassified sequences</taxon>
        <taxon>metagenomes</taxon>
        <taxon>organismal metagenomes</taxon>
    </lineage>
</organism>
<dbReference type="EMBL" id="MN739395">
    <property type="protein sequence ID" value="QHT02553.1"/>
    <property type="molecule type" value="Genomic_DNA"/>
</dbReference>
<name>A0A6C0CE31_9ZZZZ</name>
<reference evidence="3" key="1">
    <citation type="journal article" date="2020" name="Nature">
        <title>Giant virus diversity and host interactions through global metagenomics.</title>
        <authorList>
            <person name="Schulz F."/>
            <person name="Roux S."/>
            <person name="Paez-Espino D."/>
            <person name="Jungbluth S."/>
            <person name="Walsh D.A."/>
            <person name="Denef V.J."/>
            <person name="McMahon K.D."/>
            <person name="Konstantinidis K.T."/>
            <person name="Eloe-Fadrosh E.A."/>
            <person name="Kyrpides N.C."/>
            <person name="Woyke T."/>
        </authorList>
    </citation>
    <scope>NUCLEOTIDE SEQUENCE</scope>
    <source>
        <strain evidence="3">GVMAG-M-3300020595-32</strain>
    </source>
</reference>
<evidence type="ECO:0000313" key="3">
    <source>
        <dbReference type="EMBL" id="QHT02553.1"/>
    </source>
</evidence>
<protein>
    <submittedName>
        <fullName evidence="3">Uncharacterized protein</fullName>
    </submittedName>
</protein>
<feature type="compositionally biased region" description="Basic and acidic residues" evidence="2">
    <location>
        <begin position="1"/>
        <end position="11"/>
    </location>
</feature>
<evidence type="ECO:0000256" key="2">
    <source>
        <dbReference type="SAM" id="MobiDB-lite"/>
    </source>
</evidence>
<keyword evidence="1" id="KW-0175">Coiled coil</keyword>
<feature type="compositionally biased region" description="Acidic residues" evidence="2">
    <location>
        <begin position="26"/>
        <end position="42"/>
    </location>
</feature>
<feature type="coiled-coil region" evidence="1">
    <location>
        <begin position="158"/>
        <end position="185"/>
    </location>
</feature>
<feature type="region of interest" description="Disordered" evidence="2">
    <location>
        <begin position="1"/>
        <end position="52"/>
    </location>
</feature>
<evidence type="ECO:0000256" key="1">
    <source>
        <dbReference type="SAM" id="Coils"/>
    </source>
</evidence>
<dbReference type="AlphaFoldDB" id="A0A6C0CE31"/>